<reference evidence="2" key="1">
    <citation type="submission" date="2024-05" db="EMBL/GenBank/DDBJ databases">
        <title>30 novel species of actinomycetes from the DSMZ collection.</title>
        <authorList>
            <person name="Nouioui I."/>
        </authorList>
    </citation>
    <scope>NUCLEOTIDE SEQUENCE</scope>
    <source>
        <strain evidence="2">DSM 3412</strain>
    </source>
</reference>
<keyword evidence="3" id="KW-1185">Reference proteome</keyword>
<feature type="domain" description="DUF4440" evidence="1">
    <location>
        <begin position="14"/>
        <end position="118"/>
    </location>
</feature>
<evidence type="ECO:0000313" key="2">
    <source>
        <dbReference type="EMBL" id="MDT0568524.1"/>
    </source>
</evidence>
<dbReference type="Pfam" id="PF14534">
    <property type="entry name" value="DUF4440"/>
    <property type="match status" value="1"/>
</dbReference>
<gene>
    <name evidence="2" type="ORF">RM704_13775</name>
</gene>
<dbReference type="RefSeq" id="WP_052146415.1">
    <property type="nucleotide sequence ID" value="NZ_JAVRFJ010000010.1"/>
</dbReference>
<sequence>MQPSPAQSARDEVTTAFRAYLQAMLDGDTDALDHLLAEGCTLTHITGYVQPKDEWLSQMRAGQFLYHGIEEKSVAVEVEGSTGRVSGRFVTDATVYGTRAHWRLHMAMDYAREGDTWSVIRSAATTW</sequence>
<protein>
    <submittedName>
        <fullName evidence="2">Nuclear transport factor 2 family protein</fullName>
    </submittedName>
</protein>
<accession>A0ABU2YW14</accession>
<dbReference type="InterPro" id="IPR032710">
    <property type="entry name" value="NTF2-like_dom_sf"/>
</dbReference>
<organism evidence="2 3">
    <name type="scientific">Streptomyces gottesmaniae</name>
    <dbReference type="NCBI Taxonomy" id="3075518"/>
    <lineage>
        <taxon>Bacteria</taxon>
        <taxon>Bacillati</taxon>
        <taxon>Actinomycetota</taxon>
        <taxon>Actinomycetes</taxon>
        <taxon>Kitasatosporales</taxon>
        <taxon>Streptomycetaceae</taxon>
        <taxon>Streptomyces</taxon>
    </lineage>
</organism>
<proteinExistence type="predicted"/>
<dbReference type="InterPro" id="IPR027843">
    <property type="entry name" value="DUF4440"/>
</dbReference>
<dbReference type="Gene3D" id="3.10.450.50">
    <property type="match status" value="1"/>
</dbReference>
<evidence type="ECO:0000313" key="3">
    <source>
        <dbReference type="Proteomes" id="UP001180737"/>
    </source>
</evidence>
<dbReference type="SUPFAM" id="SSF54427">
    <property type="entry name" value="NTF2-like"/>
    <property type="match status" value="1"/>
</dbReference>
<dbReference type="Proteomes" id="UP001180737">
    <property type="component" value="Unassembled WGS sequence"/>
</dbReference>
<dbReference type="EMBL" id="JAVRFJ010000010">
    <property type="protein sequence ID" value="MDT0568524.1"/>
    <property type="molecule type" value="Genomic_DNA"/>
</dbReference>
<comment type="caution">
    <text evidence="2">The sequence shown here is derived from an EMBL/GenBank/DDBJ whole genome shotgun (WGS) entry which is preliminary data.</text>
</comment>
<name>A0ABU2YW14_9ACTN</name>
<evidence type="ECO:0000259" key="1">
    <source>
        <dbReference type="Pfam" id="PF14534"/>
    </source>
</evidence>